<evidence type="ECO:0000313" key="3">
    <source>
        <dbReference type="Proteomes" id="UP000601223"/>
    </source>
</evidence>
<sequence>MAQPQRAGDPKPTAAADRLAPLIKAVTEIGSLAALFTALLYYFGWARSEAQARAFGADASVFDMSTTDYLLRSIDVLFIPIFILLVAFYLGMRLHRRLTATHGVSSPAGHADLEPVTAAPRGSAVRCARLLRLSWLIPVVIGMPLALASLVGVFGDFGSITFPLWVAVGIVGTTYGAVLHRMVHGRPPPPLSTIALIAALLAVTLFWTAERFARLTGEGMADEIKSAPADHLARVTVYSMRRLPMSTDRVRETPTPGPEPGYGYRYDGLFLLQRSGDKYFLLTDGWADGQGRLVVLPDSDSIRLEFGG</sequence>
<accession>A0A8J3JXU1</accession>
<feature type="transmembrane region" description="Helical" evidence="1">
    <location>
        <begin position="21"/>
        <end position="43"/>
    </location>
</feature>
<dbReference type="EMBL" id="BONF01000049">
    <property type="protein sequence ID" value="GIF85624.1"/>
    <property type="molecule type" value="Genomic_DNA"/>
</dbReference>
<evidence type="ECO:0000313" key="2">
    <source>
        <dbReference type="EMBL" id="GIF85624.1"/>
    </source>
</evidence>
<organism evidence="2 3">
    <name type="scientific">Catellatospora bangladeshensis</name>
    <dbReference type="NCBI Taxonomy" id="310355"/>
    <lineage>
        <taxon>Bacteria</taxon>
        <taxon>Bacillati</taxon>
        <taxon>Actinomycetota</taxon>
        <taxon>Actinomycetes</taxon>
        <taxon>Micromonosporales</taxon>
        <taxon>Micromonosporaceae</taxon>
        <taxon>Catellatospora</taxon>
    </lineage>
</organism>
<name>A0A8J3JXU1_9ACTN</name>
<feature type="transmembrane region" description="Helical" evidence="1">
    <location>
        <begin position="160"/>
        <end position="179"/>
    </location>
</feature>
<dbReference type="AlphaFoldDB" id="A0A8J3JXU1"/>
<reference evidence="2 3" key="1">
    <citation type="submission" date="2021-01" db="EMBL/GenBank/DDBJ databases">
        <title>Whole genome shotgun sequence of Catellatospora bangladeshensis NBRC 107357.</title>
        <authorList>
            <person name="Komaki H."/>
            <person name="Tamura T."/>
        </authorList>
    </citation>
    <scope>NUCLEOTIDE SEQUENCE [LARGE SCALE GENOMIC DNA]</scope>
    <source>
        <strain evidence="2 3">NBRC 107357</strain>
    </source>
</reference>
<feature type="transmembrane region" description="Helical" evidence="1">
    <location>
        <begin position="69"/>
        <end position="90"/>
    </location>
</feature>
<feature type="transmembrane region" description="Helical" evidence="1">
    <location>
        <begin position="133"/>
        <end position="154"/>
    </location>
</feature>
<dbReference type="Proteomes" id="UP000601223">
    <property type="component" value="Unassembled WGS sequence"/>
</dbReference>
<evidence type="ECO:0000256" key="1">
    <source>
        <dbReference type="SAM" id="Phobius"/>
    </source>
</evidence>
<feature type="transmembrane region" description="Helical" evidence="1">
    <location>
        <begin position="191"/>
        <end position="209"/>
    </location>
</feature>
<keyword evidence="1" id="KW-1133">Transmembrane helix</keyword>
<keyword evidence="1" id="KW-0812">Transmembrane</keyword>
<comment type="caution">
    <text evidence="2">The sequence shown here is derived from an EMBL/GenBank/DDBJ whole genome shotgun (WGS) entry which is preliminary data.</text>
</comment>
<protein>
    <submittedName>
        <fullName evidence="2">Uncharacterized protein</fullName>
    </submittedName>
</protein>
<keyword evidence="3" id="KW-1185">Reference proteome</keyword>
<keyword evidence="1" id="KW-0472">Membrane</keyword>
<proteinExistence type="predicted"/>
<gene>
    <name evidence="2" type="ORF">Cba03nite_69730</name>
</gene>